<keyword evidence="4" id="KW-1185">Reference proteome</keyword>
<protein>
    <submittedName>
        <fullName evidence="3">Putative acetyltransferase</fullName>
    </submittedName>
</protein>
<dbReference type="Gene3D" id="3.40.630.30">
    <property type="match status" value="1"/>
</dbReference>
<dbReference type="Pfam" id="PF13673">
    <property type="entry name" value="Acetyltransf_10"/>
    <property type="match status" value="1"/>
</dbReference>
<proteinExistence type="predicted"/>
<reference evidence="3 4" key="4">
    <citation type="journal article" date="2020" name="Sci. Rep.">
        <title>beta-carboline chemical signals induce reveromycin production through a LuxR family regulator in Streptomyces sp. SN-593.</title>
        <authorList>
            <person name="Panthee S."/>
            <person name="Kito N."/>
            <person name="Hayashi T."/>
            <person name="Shimizu T."/>
            <person name="Ishikawa J."/>
            <person name="Hamamoto H."/>
            <person name="Osada H."/>
            <person name="Takahashi S."/>
        </authorList>
    </citation>
    <scope>NUCLEOTIDE SEQUENCE [LARGE SCALE GENOMIC DNA]</scope>
    <source>
        <strain evidence="3 4">SN-593</strain>
    </source>
</reference>
<dbReference type="PROSITE" id="PS51186">
    <property type="entry name" value="GNAT"/>
    <property type="match status" value="1"/>
</dbReference>
<dbReference type="PANTHER" id="PTHR43233">
    <property type="entry name" value="FAMILY N-ACETYLTRANSFERASE, PUTATIVE (AFU_ORTHOLOGUE AFUA_6G03350)-RELATED"/>
    <property type="match status" value="1"/>
</dbReference>
<sequence>MSGKTERDWKTERVDGRDLDLDEVLEVYHSSGLGERRPVGDRARMAAMVRGANLVVVARDADGALIGIARSVSDFSYVTYLSDIAVAGRLQRSGVGLALLEETRRQAPDAKVVLLSAPAAAGYYPRVGFTRHESAWVLAPGQPLAGSRPEPQEDPVTRP</sequence>
<accession>A0A7U3UPK5</accession>
<dbReference type="InterPro" id="IPR016181">
    <property type="entry name" value="Acyl_CoA_acyltransferase"/>
</dbReference>
<reference evidence="3 4" key="3">
    <citation type="journal article" date="2011" name="Nat. Chem. Biol.">
        <title>Reveromycin A biosynthesis uses RevG and RevJ for stereospecific spiroacetal formation.</title>
        <authorList>
            <person name="Takahashi S."/>
            <person name="Toyoda A."/>
            <person name="Sekiyama Y."/>
            <person name="Takagi H."/>
            <person name="Nogawa T."/>
            <person name="Uramoto M."/>
            <person name="Suzuki R."/>
            <person name="Koshino H."/>
            <person name="Kumano T."/>
            <person name="Panthee S."/>
            <person name="Dairi T."/>
            <person name="Ishikawa J."/>
            <person name="Ikeda H."/>
            <person name="Sakaki Y."/>
            <person name="Osada H."/>
        </authorList>
    </citation>
    <scope>NUCLEOTIDE SEQUENCE [LARGE SCALE GENOMIC DNA]</scope>
    <source>
        <strain evidence="3 4">SN-593</strain>
    </source>
</reference>
<gene>
    <name evidence="3" type="ORF">RVR_1676</name>
</gene>
<feature type="region of interest" description="Disordered" evidence="1">
    <location>
        <begin position="140"/>
        <end position="159"/>
    </location>
</feature>
<reference evidence="3 4" key="2">
    <citation type="journal article" date="2011" name="J. Antibiot.">
        <title>Furaquinocins I and J: novel polyketide isoprenoid hybrid compounds from Streptomyces reveromyceticus SN-593.</title>
        <authorList>
            <person name="Panthee S."/>
            <person name="Takahashi S."/>
            <person name="Takagi H."/>
            <person name="Nogawa T."/>
            <person name="Oowada E."/>
            <person name="Uramoto M."/>
            <person name="Osada H."/>
        </authorList>
    </citation>
    <scope>NUCLEOTIDE SEQUENCE [LARGE SCALE GENOMIC DNA]</scope>
    <source>
        <strain evidence="3 4">SN-593</strain>
    </source>
</reference>
<dbReference type="GO" id="GO:0016747">
    <property type="term" value="F:acyltransferase activity, transferring groups other than amino-acyl groups"/>
    <property type="evidence" value="ECO:0007669"/>
    <property type="project" value="InterPro"/>
</dbReference>
<dbReference type="InterPro" id="IPR000182">
    <property type="entry name" value="GNAT_dom"/>
</dbReference>
<name>A0A7U3UPK5_9ACTN</name>
<organism evidence="3 4">
    <name type="scientific">Actinacidiphila reveromycinica</name>
    <dbReference type="NCBI Taxonomy" id="659352"/>
    <lineage>
        <taxon>Bacteria</taxon>
        <taxon>Bacillati</taxon>
        <taxon>Actinomycetota</taxon>
        <taxon>Actinomycetes</taxon>
        <taxon>Kitasatosporales</taxon>
        <taxon>Streptomycetaceae</taxon>
        <taxon>Actinacidiphila</taxon>
    </lineage>
</organism>
<dbReference type="AlphaFoldDB" id="A0A7U3UPK5"/>
<dbReference type="SUPFAM" id="SSF55729">
    <property type="entry name" value="Acyl-CoA N-acyltransferases (Nat)"/>
    <property type="match status" value="1"/>
</dbReference>
<feature type="domain" description="N-acetyltransferase" evidence="2">
    <location>
        <begin position="14"/>
        <end position="151"/>
    </location>
</feature>
<dbReference type="Proteomes" id="UP000595703">
    <property type="component" value="Chromosome"/>
</dbReference>
<dbReference type="InterPro" id="IPR053144">
    <property type="entry name" value="Acetyltransferase_Butenolide"/>
</dbReference>
<dbReference type="EMBL" id="AP018365">
    <property type="protein sequence ID" value="BBA96401.1"/>
    <property type="molecule type" value="Genomic_DNA"/>
</dbReference>
<dbReference type="KEGG" id="arev:RVR_1676"/>
<dbReference type="CDD" id="cd04301">
    <property type="entry name" value="NAT_SF"/>
    <property type="match status" value="1"/>
</dbReference>
<dbReference type="PANTHER" id="PTHR43233:SF1">
    <property type="entry name" value="FAMILY N-ACETYLTRANSFERASE, PUTATIVE (AFU_ORTHOLOGUE AFUA_6G03350)-RELATED"/>
    <property type="match status" value="1"/>
</dbReference>
<evidence type="ECO:0000313" key="4">
    <source>
        <dbReference type="Proteomes" id="UP000595703"/>
    </source>
</evidence>
<reference evidence="3 4" key="1">
    <citation type="journal article" date="2010" name="J. Bacteriol.">
        <title>Biochemical characterization of a novel indole prenyltransferase from Streptomyces sp. SN-593.</title>
        <authorList>
            <person name="Takahashi S."/>
            <person name="Takagi H."/>
            <person name="Toyoda A."/>
            <person name="Uramoto M."/>
            <person name="Nogawa T."/>
            <person name="Ueki M."/>
            <person name="Sakaki Y."/>
            <person name="Osada H."/>
        </authorList>
    </citation>
    <scope>NUCLEOTIDE SEQUENCE [LARGE SCALE GENOMIC DNA]</scope>
    <source>
        <strain evidence="3 4">SN-593</strain>
    </source>
</reference>
<dbReference type="RefSeq" id="WP_202232843.1">
    <property type="nucleotide sequence ID" value="NZ_AP018365.1"/>
</dbReference>
<evidence type="ECO:0000256" key="1">
    <source>
        <dbReference type="SAM" id="MobiDB-lite"/>
    </source>
</evidence>
<evidence type="ECO:0000313" key="3">
    <source>
        <dbReference type="EMBL" id="BBA96401.1"/>
    </source>
</evidence>
<evidence type="ECO:0000259" key="2">
    <source>
        <dbReference type="PROSITE" id="PS51186"/>
    </source>
</evidence>
<keyword evidence="3" id="KW-0808">Transferase</keyword>